<feature type="region of interest" description="Disordered" evidence="1">
    <location>
        <begin position="85"/>
        <end position="111"/>
    </location>
</feature>
<name>A0AAV4VCG2_CAEEX</name>
<proteinExistence type="predicted"/>
<sequence length="111" mass="11889">MPEIQFSQAVVCGPMTANSSQDIHSISFRQPLRLGPIRRTDPSASQNGGYLEPGFKRAPFNALPSMVCGPMAANSSQDIHSISLRQPCDLSPIQQTDPSVSHNGGHSEPGF</sequence>
<evidence type="ECO:0000313" key="3">
    <source>
        <dbReference type="Proteomes" id="UP001054945"/>
    </source>
</evidence>
<comment type="caution">
    <text evidence="2">The sequence shown here is derived from an EMBL/GenBank/DDBJ whole genome shotgun (WGS) entry which is preliminary data.</text>
</comment>
<keyword evidence="3" id="KW-1185">Reference proteome</keyword>
<dbReference type="AlphaFoldDB" id="A0AAV4VCG2"/>
<gene>
    <name evidence="2" type="ORF">CEXT_349561</name>
</gene>
<organism evidence="2 3">
    <name type="scientific">Caerostris extrusa</name>
    <name type="common">Bark spider</name>
    <name type="synonym">Caerostris bankana</name>
    <dbReference type="NCBI Taxonomy" id="172846"/>
    <lineage>
        <taxon>Eukaryota</taxon>
        <taxon>Metazoa</taxon>
        <taxon>Ecdysozoa</taxon>
        <taxon>Arthropoda</taxon>
        <taxon>Chelicerata</taxon>
        <taxon>Arachnida</taxon>
        <taxon>Araneae</taxon>
        <taxon>Araneomorphae</taxon>
        <taxon>Entelegynae</taxon>
        <taxon>Araneoidea</taxon>
        <taxon>Araneidae</taxon>
        <taxon>Caerostris</taxon>
    </lineage>
</organism>
<evidence type="ECO:0000256" key="1">
    <source>
        <dbReference type="SAM" id="MobiDB-lite"/>
    </source>
</evidence>
<protein>
    <submittedName>
        <fullName evidence="2">Uncharacterized protein</fullName>
    </submittedName>
</protein>
<feature type="compositionally biased region" description="Polar residues" evidence="1">
    <location>
        <begin position="92"/>
        <end position="104"/>
    </location>
</feature>
<dbReference type="EMBL" id="BPLR01014214">
    <property type="protein sequence ID" value="GIY67200.1"/>
    <property type="molecule type" value="Genomic_DNA"/>
</dbReference>
<feature type="region of interest" description="Disordered" evidence="1">
    <location>
        <begin position="33"/>
        <end position="52"/>
    </location>
</feature>
<reference evidence="2 3" key="1">
    <citation type="submission" date="2021-06" db="EMBL/GenBank/DDBJ databases">
        <title>Caerostris extrusa draft genome.</title>
        <authorList>
            <person name="Kono N."/>
            <person name="Arakawa K."/>
        </authorList>
    </citation>
    <scope>NUCLEOTIDE SEQUENCE [LARGE SCALE GENOMIC DNA]</scope>
</reference>
<dbReference type="Proteomes" id="UP001054945">
    <property type="component" value="Unassembled WGS sequence"/>
</dbReference>
<evidence type="ECO:0000313" key="2">
    <source>
        <dbReference type="EMBL" id="GIY67200.1"/>
    </source>
</evidence>
<accession>A0AAV4VCG2</accession>